<dbReference type="EMBL" id="NJBO01000014">
    <property type="protein sequence ID" value="TKJ41340.1"/>
    <property type="molecule type" value="Genomic_DNA"/>
</dbReference>
<reference evidence="1 2" key="1">
    <citation type="submission" date="2017-06" db="EMBL/GenBank/DDBJ databases">
        <title>Novel microbial phyla capable of carbon fixation and sulfur reduction in deep-sea sediments.</title>
        <authorList>
            <person name="Huang J."/>
            <person name="Baker B."/>
            <person name="Wang Y."/>
        </authorList>
    </citation>
    <scope>NUCLEOTIDE SEQUENCE [LARGE SCALE GENOMIC DNA]</scope>
    <source>
        <strain evidence="1">B3_TA06</strain>
    </source>
</reference>
<dbReference type="SUPFAM" id="SSF161266">
    <property type="entry name" value="Gam-like"/>
    <property type="match status" value="1"/>
</dbReference>
<evidence type="ECO:0000313" key="1">
    <source>
        <dbReference type="EMBL" id="TKJ41340.1"/>
    </source>
</evidence>
<evidence type="ECO:0000313" key="2">
    <source>
        <dbReference type="Proteomes" id="UP000317778"/>
    </source>
</evidence>
<proteinExistence type="predicted"/>
<dbReference type="GO" id="GO:0042262">
    <property type="term" value="P:DNA protection"/>
    <property type="evidence" value="ECO:0007669"/>
    <property type="project" value="InterPro"/>
</dbReference>
<accession>A0A532V291</accession>
<dbReference type="Gene3D" id="1.20.5.170">
    <property type="match status" value="1"/>
</dbReference>
<protein>
    <recommendedName>
        <fullName evidence="3">Host-nuclease inhibitor protein Gam</fullName>
    </recommendedName>
</protein>
<organism evidence="1 2">
    <name type="scientific">candidate division TA06 bacterium B3_TA06</name>
    <dbReference type="NCBI Taxonomy" id="2012487"/>
    <lineage>
        <taxon>Bacteria</taxon>
        <taxon>Bacteria division TA06</taxon>
    </lineage>
</organism>
<gene>
    <name evidence="1" type="ORF">CEE36_08475</name>
</gene>
<dbReference type="GO" id="GO:0003690">
    <property type="term" value="F:double-stranded DNA binding"/>
    <property type="evidence" value="ECO:0007669"/>
    <property type="project" value="InterPro"/>
</dbReference>
<comment type="caution">
    <text evidence="1">The sequence shown here is derived from an EMBL/GenBank/DDBJ whole genome shotgun (WGS) entry which is preliminary data.</text>
</comment>
<dbReference type="Proteomes" id="UP000317778">
    <property type="component" value="Unassembled WGS sequence"/>
</dbReference>
<sequence length="156" mass="18193">MKKEAIKNLCCWRDADRVLARIARLQGRLRRMRARADERISAIEERVGEESVELLSEIADIRQELECFFRENADGLRSRTLPRGRIGLRFMTRLEISRPKTTLRRLAQRGLGDCIRVRQEIDRQALRRLDAETLRSVGVKRVSRETFYAVPKENGG</sequence>
<dbReference type="AlphaFoldDB" id="A0A532V291"/>
<dbReference type="InterPro" id="IPR009951">
    <property type="entry name" value="Host-nuc_inhib_Gam"/>
</dbReference>
<evidence type="ECO:0008006" key="3">
    <source>
        <dbReference type="Google" id="ProtNLM"/>
    </source>
</evidence>
<dbReference type="Pfam" id="PF07352">
    <property type="entry name" value="Phage_Mu_Gam"/>
    <property type="match status" value="1"/>
</dbReference>
<name>A0A532V291_UNCT6</name>